<accession>A0A9N9ILQ1</accession>
<keyword evidence="2" id="KW-1185">Reference proteome</keyword>
<organism evidence="1 2">
    <name type="scientific">Racocetra fulgida</name>
    <dbReference type="NCBI Taxonomy" id="60492"/>
    <lineage>
        <taxon>Eukaryota</taxon>
        <taxon>Fungi</taxon>
        <taxon>Fungi incertae sedis</taxon>
        <taxon>Mucoromycota</taxon>
        <taxon>Glomeromycotina</taxon>
        <taxon>Glomeromycetes</taxon>
        <taxon>Diversisporales</taxon>
        <taxon>Gigasporaceae</taxon>
        <taxon>Racocetra</taxon>
    </lineage>
</organism>
<comment type="caution">
    <text evidence="1">The sequence shown here is derived from an EMBL/GenBank/DDBJ whole genome shotgun (WGS) entry which is preliminary data.</text>
</comment>
<dbReference type="OrthoDB" id="2432695at2759"/>
<protein>
    <submittedName>
        <fullName evidence="1">997_t:CDS:1</fullName>
    </submittedName>
</protein>
<name>A0A9N9ILQ1_9GLOM</name>
<dbReference type="Proteomes" id="UP000789396">
    <property type="component" value="Unassembled WGS sequence"/>
</dbReference>
<evidence type="ECO:0000313" key="1">
    <source>
        <dbReference type="EMBL" id="CAG8742614.1"/>
    </source>
</evidence>
<sequence>MQDILKQFKAGKAQTENAILDNINTPIMARDIIPKLQKLVVKIRSLPQCREQFMHQVKAASLNNCNLILNIKTR</sequence>
<gene>
    <name evidence="1" type="ORF">RFULGI_LOCUS12991</name>
</gene>
<dbReference type="EMBL" id="CAJVPZ010032760">
    <property type="protein sequence ID" value="CAG8742614.1"/>
    <property type="molecule type" value="Genomic_DNA"/>
</dbReference>
<reference evidence="1" key="1">
    <citation type="submission" date="2021-06" db="EMBL/GenBank/DDBJ databases">
        <authorList>
            <person name="Kallberg Y."/>
            <person name="Tangrot J."/>
            <person name="Rosling A."/>
        </authorList>
    </citation>
    <scope>NUCLEOTIDE SEQUENCE</scope>
    <source>
        <strain evidence="1">IN212</strain>
    </source>
</reference>
<proteinExistence type="predicted"/>
<dbReference type="AlphaFoldDB" id="A0A9N9ILQ1"/>
<evidence type="ECO:0000313" key="2">
    <source>
        <dbReference type="Proteomes" id="UP000789396"/>
    </source>
</evidence>
<feature type="non-terminal residue" evidence="1">
    <location>
        <position position="1"/>
    </location>
</feature>